<sequence length="146" mass="14981">MSLSTIQANIAAILNKAYGADTGTVAASTDTSNETKPVSNDNNETASASTEVTLGEGGNTTEIYTAQGLLQQMRQIQLSNTQLLFGSNGDSSDDNNSLFGLSGNAGSDGLESASQDWVQSISQNPGKAAVMVESAKNTSLTTILGN</sequence>
<reference evidence="3" key="1">
    <citation type="submission" date="2016-10" db="EMBL/GenBank/DDBJ databases">
        <authorList>
            <person name="Varghese N."/>
            <person name="Submissions S."/>
        </authorList>
    </citation>
    <scope>NUCLEOTIDE SEQUENCE [LARGE SCALE GENOMIC DNA]</scope>
    <source>
        <strain evidence="3">CBMB127</strain>
    </source>
</reference>
<dbReference type="STRING" id="492660.SAMN05192566_0154"/>
<gene>
    <name evidence="2" type="ORF">SAMN05192566_0154</name>
</gene>
<dbReference type="EMBL" id="FNFX01000001">
    <property type="protein sequence ID" value="SDK11365.1"/>
    <property type="molecule type" value="Genomic_DNA"/>
</dbReference>
<proteinExistence type="predicted"/>
<dbReference type="RefSeq" id="WP_091468317.1">
    <property type="nucleotide sequence ID" value="NZ_FNFX01000001.1"/>
</dbReference>
<feature type="region of interest" description="Disordered" evidence="1">
    <location>
        <begin position="24"/>
        <end position="59"/>
    </location>
</feature>
<name>A0A1G8ZAC5_9PROT</name>
<dbReference type="OrthoDB" id="8537380at2"/>
<keyword evidence="3" id="KW-1185">Reference proteome</keyword>
<feature type="compositionally biased region" description="Polar residues" evidence="1">
    <location>
        <begin position="25"/>
        <end position="52"/>
    </location>
</feature>
<organism evidence="2 3">
    <name type="scientific">Methylophilus rhizosphaerae</name>
    <dbReference type="NCBI Taxonomy" id="492660"/>
    <lineage>
        <taxon>Bacteria</taxon>
        <taxon>Pseudomonadati</taxon>
        <taxon>Pseudomonadota</taxon>
        <taxon>Betaproteobacteria</taxon>
        <taxon>Nitrosomonadales</taxon>
        <taxon>Methylophilaceae</taxon>
        <taxon>Methylophilus</taxon>
    </lineage>
</organism>
<protein>
    <submittedName>
        <fullName evidence="2">Uncharacterized protein</fullName>
    </submittedName>
</protein>
<evidence type="ECO:0000313" key="3">
    <source>
        <dbReference type="Proteomes" id="UP000198629"/>
    </source>
</evidence>
<dbReference type="Proteomes" id="UP000198629">
    <property type="component" value="Unassembled WGS sequence"/>
</dbReference>
<accession>A0A1G8ZAC5</accession>
<evidence type="ECO:0000256" key="1">
    <source>
        <dbReference type="SAM" id="MobiDB-lite"/>
    </source>
</evidence>
<evidence type="ECO:0000313" key="2">
    <source>
        <dbReference type="EMBL" id="SDK11365.1"/>
    </source>
</evidence>
<dbReference type="AlphaFoldDB" id="A0A1G8ZAC5"/>